<dbReference type="InterPro" id="IPR050900">
    <property type="entry name" value="Transposase_IS3/IS150/IS904"/>
</dbReference>
<dbReference type="EMBL" id="JACHJL010000005">
    <property type="protein sequence ID" value="MBB5935431.1"/>
    <property type="molecule type" value="Genomic_DNA"/>
</dbReference>
<feature type="compositionally biased region" description="Low complexity" evidence="1">
    <location>
        <begin position="148"/>
        <end position="159"/>
    </location>
</feature>
<comment type="caution">
    <text evidence="3">The sequence shown here is derived from an EMBL/GenBank/DDBJ whole genome shotgun (WGS) entry which is preliminary data.</text>
</comment>
<name>A0A7W9UYK0_9ACTN</name>
<reference evidence="3 4" key="1">
    <citation type="submission" date="2020-08" db="EMBL/GenBank/DDBJ databases">
        <title>Genomic Encyclopedia of Type Strains, Phase III (KMG-III): the genomes of soil and plant-associated and newly described type strains.</title>
        <authorList>
            <person name="Whitman W."/>
        </authorList>
    </citation>
    <scope>NUCLEOTIDE SEQUENCE [LARGE SCALE GENOMIC DNA]</scope>
    <source>
        <strain evidence="3 4">CECT 8305</strain>
    </source>
</reference>
<dbReference type="PANTHER" id="PTHR46889">
    <property type="entry name" value="TRANSPOSASE INSF FOR INSERTION SEQUENCE IS3B-RELATED"/>
    <property type="match status" value="1"/>
</dbReference>
<dbReference type="InterPro" id="IPR036397">
    <property type="entry name" value="RNaseH_sf"/>
</dbReference>
<dbReference type="Gene3D" id="3.30.420.10">
    <property type="entry name" value="Ribonuclease H-like superfamily/Ribonuclease H"/>
    <property type="match status" value="1"/>
</dbReference>
<dbReference type="GO" id="GO:0003676">
    <property type="term" value="F:nucleic acid binding"/>
    <property type="evidence" value="ECO:0007669"/>
    <property type="project" value="InterPro"/>
</dbReference>
<keyword evidence="4" id="KW-1185">Reference proteome</keyword>
<evidence type="ECO:0000313" key="3">
    <source>
        <dbReference type="EMBL" id="MBB5935431.1"/>
    </source>
</evidence>
<dbReference type="PROSITE" id="PS50994">
    <property type="entry name" value="INTEGRASE"/>
    <property type="match status" value="1"/>
</dbReference>
<dbReference type="Proteomes" id="UP000588098">
    <property type="component" value="Unassembled WGS sequence"/>
</dbReference>
<evidence type="ECO:0000259" key="2">
    <source>
        <dbReference type="PROSITE" id="PS50994"/>
    </source>
</evidence>
<gene>
    <name evidence="3" type="ORF">FHS42_002493</name>
</gene>
<dbReference type="RefSeq" id="WP_184571891.1">
    <property type="nucleotide sequence ID" value="NZ_JACHJL010000005.1"/>
</dbReference>
<dbReference type="GO" id="GO:0015074">
    <property type="term" value="P:DNA integration"/>
    <property type="evidence" value="ECO:0007669"/>
    <property type="project" value="InterPro"/>
</dbReference>
<proteinExistence type="predicted"/>
<dbReference type="Pfam" id="PF00665">
    <property type="entry name" value="rve"/>
    <property type="match status" value="1"/>
</dbReference>
<dbReference type="PANTHER" id="PTHR46889:SF4">
    <property type="entry name" value="TRANSPOSASE INSO FOR INSERTION SEQUENCE ELEMENT IS911B-RELATED"/>
    <property type="match status" value="1"/>
</dbReference>
<dbReference type="InterPro" id="IPR001584">
    <property type="entry name" value="Integrase_cat-core"/>
</dbReference>
<organism evidence="3 4">
    <name type="scientific">Streptomyces zagrosensis</name>
    <dbReference type="NCBI Taxonomy" id="1042984"/>
    <lineage>
        <taxon>Bacteria</taxon>
        <taxon>Bacillati</taxon>
        <taxon>Actinomycetota</taxon>
        <taxon>Actinomycetes</taxon>
        <taxon>Kitasatosporales</taxon>
        <taxon>Streptomycetaceae</taxon>
        <taxon>Streptomyces</taxon>
    </lineage>
</organism>
<feature type="region of interest" description="Disordered" evidence="1">
    <location>
        <begin position="148"/>
        <end position="176"/>
    </location>
</feature>
<dbReference type="SUPFAM" id="SSF53098">
    <property type="entry name" value="Ribonuclease H-like"/>
    <property type="match status" value="1"/>
</dbReference>
<evidence type="ECO:0000313" key="4">
    <source>
        <dbReference type="Proteomes" id="UP000588098"/>
    </source>
</evidence>
<protein>
    <submittedName>
        <fullName evidence="3">Transposase InsO family protein</fullName>
    </submittedName>
</protein>
<evidence type="ECO:0000256" key="1">
    <source>
        <dbReference type="SAM" id="MobiDB-lite"/>
    </source>
</evidence>
<feature type="domain" description="Integrase catalytic" evidence="2">
    <location>
        <begin position="35"/>
        <end position="176"/>
    </location>
</feature>
<accession>A0A7W9UYK0</accession>
<dbReference type="InterPro" id="IPR012337">
    <property type="entry name" value="RNaseH-like_sf"/>
</dbReference>
<sequence length="176" mass="18383">MSASTTSASRVMRGTGLAGVRLHRRHRTTVSDLAAAKAPDRIARDFTAEEVNTKYVGDITYLSVGGGNCCCLATVIDLCSRRLAGWAIADHMRTELVTDAFAAAKPTRGSLKGAIMHTDHGAQYTSAAFADACRRVDVLQSMSAVGSSADNAAAESSNATFEKGDAPGTKGLDEQA</sequence>
<dbReference type="AlphaFoldDB" id="A0A7W9UYK0"/>